<dbReference type="AlphaFoldDB" id="X1KPA4"/>
<dbReference type="Pfam" id="PF18079">
    <property type="entry name" value="AglB_L1"/>
    <property type="match status" value="1"/>
</dbReference>
<sequence length="214" mass="24435">KNSKQDILLQIMSQLIPKVFFATKVKWAQGNFEGYYLEGQEPDTAPNKYDNSMIVRLHILDGREETTEREVGDKKIEFYIKPLDHFRLVYESERTVISPSEDPGDDIKAVKIFEYVKGVRIIGQAKSGTGVTLSTEIETNQGRKFVYQKNTEAEDGHFEFIVPYPTFGEGGRLPGQTQFAVFAQPYKLKIGDKEIEINISEEDVLEGRTMIFNP</sequence>
<dbReference type="EMBL" id="BARV01004883">
    <property type="protein sequence ID" value="GAI08498.1"/>
    <property type="molecule type" value="Genomic_DNA"/>
</dbReference>
<name>X1KPA4_9ZZZZ</name>
<reference evidence="2" key="1">
    <citation type="journal article" date="2014" name="Front. Microbiol.">
        <title>High frequency of phylogenetically diverse reductive dehalogenase-homologous genes in deep subseafloor sedimentary metagenomes.</title>
        <authorList>
            <person name="Kawai M."/>
            <person name="Futagami T."/>
            <person name="Toyoda A."/>
            <person name="Takaki Y."/>
            <person name="Nishi S."/>
            <person name="Hori S."/>
            <person name="Arai W."/>
            <person name="Tsubouchi T."/>
            <person name="Morono Y."/>
            <person name="Uchiyama I."/>
            <person name="Ito T."/>
            <person name="Fujiyama A."/>
            <person name="Inagaki F."/>
            <person name="Takami H."/>
        </authorList>
    </citation>
    <scope>NUCLEOTIDE SEQUENCE</scope>
    <source>
        <strain evidence="2">Expedition CK06-06</strain>
    </source>
</reference>
<proteinExistence type="predicted"/>
<accession>X1KPA4</accession>
<evidence type="ECO:0000259" key="1">
    <source>
        <dbReference type="Pfam" id="PF18079"/>
    </source>
</evidence>
<feature type="domain" description="Archaeal glycosylation protein B peripheral" evidence="1">
    <location>
        <begin position="118"/>
        <end position="209"/>
    </location>
</feature>
<evidence type="ECO:0000313" key="2">
    <source>
        <dbReference type="EMBL" id="GAI08498.1"/>
    </source>
</evidence>
<protein>
    <recommendedName>
        <fullName evidence="1">Archaeal glycosylation protein B peripheral domain-containing protein</fullName>
    </recommendedName>
</protein>
<feature type="non-terminal residue" evidence="2">
    <location>
        <position position="1"/>
    </location>
</feature>
<organism evidence="2">
    <name type="scientific">marine sediment metagenome</name>
    <dbReference type="NCBI Taxonomy" id="412755"/>
    <lineage>
        <taxon>unclassified sequences</taxon>
        <taxon>metagenomes</taxon>
        <taxon>ecological metagenomes</taxon>
    </lineage>
</organism>
<dbReference type="InterPro" id="IPR041154">
    <property type="entry name" value="AglB_P1"/>
</dbReference>
<dbReference type="Gene3D" id="2.60.40.3390">
    <property type="match status" value="1"/>
</dbReference>
<dbReference type="Gene3D" id="3.40.50.12610">
    <property type="match status" value="1"/>
</dbReference>
<gene>
    <name evidence="2" type="ORF">S06H3_10520</name>
</gene>
<comment type="caution">
    <text evidence="2">The sequence shown here is derived from an EMBL/GenBank/DDBJ whole genome shotgun (WGS) entry which is preliminary data.</text>
</comment>